<evidence type="ECO:0000313" key="1">
    <source>
        <dbReference type="EMBL" id="GIF75536.1"/>
    </source>
</evidence>
<name>A0ABQ4CW58_9ACTN</name>
<dbReference type="InterPro" id="IPR011009">
    <property type="entry name" value="Kinase-like_dom_sf"/>
</dbReference>
<comment type="caution">
    <text evidence="1">The sequence shown here is derived from an EMBL/GenBank/DDBJ whole genome shotgun (WGS) entry which is preliminary data.</text>
</comment>
<dbReference type="Proteomes" id="UP000604117">
    <property type="component" value="Unassembled WGS sequence"/>
</dbReference>
<accession>A0ABQ4CW58</accession>
<keyword evidence="2" id="KW-1185">Reference proteome</keyword>
<proteinExistence type="predicted"/>
<organism evidence="1 2">
    <name type="scientific">Asanoa siamensis</name>
    <dbReference type="NCBI Taxonomy" id="926357"/>
    <lineage>
        <taxon>Bacteria</taxon>
        <taxon>Bacillati</taxon>
        <taxon>Actinomycetota</taxon>
        <taxon>Actinomycetes</taxon>
        <taxon>Micromonosporales</taxon>
        <taxon>Micromonosporaceae</taxon>
        <taxon>Asanoa</taxon>
    </lineage>
</organism>
<reference evidence="1 2" key="1">
    <citation type="submission" date="2021-01" db="EMBL/GenBank/DDBJ databases">
        <title>Whole genome shotgun sequence of Asanoa siamensis NBRC 107932.</title>
        <authorList>
            <person name="Komaki H."/>
            <person name="Tamura T."/>
        </authorList>
    </citation>
    <scope>NUCLEOTIDE SEQUENCE [LARGE SCALE GENOMIC DNA]</scope>
    <source>
        <strain evidence="1 2">NBRC 107932</strain>
    </source>
</reference>
<evidence type="ECO:0000313" key="2">
    <source>
        <dbReference type="Proteomes" id="UP000604117"/>
    </source>
</evidence>
<protein>
    <submittedName>
        <fullName evidence="1">Aminoglycoside phosphotransferase</fullName>
    </submittedName>
</protein>
<sequence length="318" mass="34629">MAREFLRGDELRDLVAEQFGTARRLLDVRRLAGGSRKGVYRLRLDDGTSAVLYRWTDDEDYWPAPPVVPGDPFVNASGPALFAASHAALTAAGVRVPRLITTDGAVALLEDAGGTTLETLLERDPAAAAAPLAALGDAVRRMHTTFGPRYGKLEEIDHTAAQRPAQDVILDRALVHLDAAAARDDRMAAAREPIAAHARRLHGAVRPRHEFALIHAELGPDHVLVTADGEPVLIDIEGVSYFDVEWEHAFLQLRFGAAYPALGPVACDPARLAFYRYAQVLALVEGPLRIATTDFPQRRWMLDLADLNITKACREAAA</sequence>
<dbReference type="Gene3D" id="3.90.1200.10">
    <property type="match status" value="1"/>
</dbReference>
<dbReference type="SUPFAM" id="SSF56112">
    <property type="entry name" value="Protein kinase-like (PK-like)"/>
    <property type="match status" value="1"/>
</dbReference>
<gene>
    <name evidence="1" type="ORF">Asi02nite_50540</name>
</gene>
<dbReference type="EMBL" id="BONE01000044">
    <property type="protein sequence ID" value="GIF75536.1"/>
    <property type="molecule type" value="Genomic_DNA"/>
</dbReference>
<dbReference type="RefSeq" id="WP_203716396.1">
    <property type="nucleotide sequence ID" value="NZ_BONE01000044.1"/>
</dbReference>